<protein>
    <submittedName>
        <fullName evidence="1">Uncharacterized protein</fullName>
    </submittedName>
</protein>
<dbReference type="Proteomes" id="UP000323506">
    <property type="component" value="Chromosome D05"/>
</dbReference>
<gene>
    <name evidence="1" type="ORF">ES288_D05G300500v1</name>
</gene>
<keyword evidence="2" id="KW-1185">Reference proteome</keyword>
<proteinExistence type="predicted"/>
<evidence type="ECO:0000313" key="1">
    <source>
        <dbReference type="EMBL" id="TYG70278.1"/>
    </source>
</evidence>
<name>A0A5D2CNL0_GOSDA</name>
<accession>A0A5D2CNL0</accession>
<dbReference type="EMBL" id="CM017705">
    <property type="protein sequence ID" value="TYG70278.1"/>
    <property type="molecule type" value="Genomic_DNA"/>
</dbReference>
<feature type="non-terminal residue" evidence="1">
    <location>
        <position position="1"/>
    </location>
</feature>
<reference evidence="1 2" key="1">
    <citation type="submission" date="2019-06" db="EMBL/GenBank/DDBJ databases">
        <title>WGS assembly of Gossypium darwinii.</title>
        <authorList>
            <person name="Chen Z.J."/>
            <person name="Sreedasyam A."/>
            <person name="Ando A."/>
            <person name="Song Q."/>
            <person name="De L."/>
            <person name="Hulse-Kemp A."/>
            <person name="Ding M."/>
            <person name="Ye W."/>
            <person name="Kirkbride R."/>
            <person name="Jenkins J."/>
            <person name="Plott C."/>
            <person name="Lovell J."/>
            <person name="Lin Y.-M."/>
            <person name="Vaughn R."/>
            <person name="Liu B."/>
            <person name="Li W."/>
            <person name="Simpson S."/>
            <person name="Scheffler B."/>
            <person name="Saski C."/>
            <person name="Grover C."/>
            <person name="Hu G."/>
            <person name="Conover J."/>
            <person name="Carlson J."/>
            <person name="Shu S."/>
            <person name="Boston L."/>
            <person name="Williams M."/>
            <person name="Peterson D."/>
            <person name="Mcgee K."/>
            <person name="Jones D."/>
            <person name="Wendel J."/>
            <person name="Stelly D."/>
            <person name="Grimwood J."/>
            <person name="Schmutz J."/>
        </authorList>
    </citation>
    <scope>NUCLEOTIDE SEQUENCE [LARGE SCALE GENOMIC DNA]</scope>
    <source>
        <strain evidence="1">1808015.09</strain>
    </source>
</reference>
<sequence length="77" mass="8499">LLWLLFSFWNVNSLPPPPPPPPAPLLPPVPSPSTSHMDGDKVWLVLVDFEEIENSGDDGMTVISLFNKMLCGGNYHL</sequence>
<organism evidence="1 2">
    <name type="scientific">Gossypium darwinii</name>
    <name type="common">Darwin's cotton</name>
    <name type="synonym">Gossypium barbadense var. darwinii</name>
    <dbReference type="NCBI Taxonomy" id="34276"/>
    <lineage>
        <taxon>Eukaryota</taxon>
        <taxon>Viridiplantae</taxon>
        <taxon>Streptophyta</taxon>
        <taxon>Embryophyta</taxon>
        <taxon>Tracheophyta</taxon>
        <taxon>Spermatophyta</taxon>
        <taxon>Magnoliopsida</taxon>
        <taxon>eudicotyledons</taxon>
        <taxon>Gunneridae</taxon>
        <taxon>Pentapetalae</taxon>
        <taxon>rosids</taxon>
        <taxon>malvids</taxon>
        <taxon>Malvales</taxon>
        <taxon>Malvaceae</taxon>
        <taxon>Malvoideae</taxon>
        <taxon>Gossypium</taxon>
    </lineage>
</organism>
<evidence type="ECO:0000313" key="2">
    <source>
        <dbReference type="Proteomes" id="UP000323506"/>
    </source>
</evidence>
<dbReference type="AlphaFoldDB" id="A0A5D2CNL0"/>